<name>A0A2B7XTH6_POLH7</name>
<sequence>MKIIDFGIANPIADDTVNVHREHQVGTPNYMAPEALLDTKTGPGSLGKGEKLIKIGKPSDIWSLGCILYQMAYGKAPFVNIQNHFKRAMAIVNPDHVIQFHELDFASTKVPTGLIRTLKTCLQREQTQRPTTFDLLSSSDPFLYPDHAKSAEADITQDQIGSIIRSVVKFCESERPAEDELSQLSDTIFHRLRVANARCRQVGN</sequence>
<proteinExistence type="predicted"/>
<evidence type="ECO:0000259" key="6">
    <source>
        <dbReference type="PROSITE" id="PS50011"/>
    </source>
</evidence>
<organism evidence="7 8">
    <name type="scientific">Polytolypa hystricis (strain UAMH7299)</name>
    <dbReference type="NCBI Taxonomy" id="1447883"/>
    <lineage>
        <taxon>Eukaryota</taxon>
        <taxon>Fungi</taxon>
        <taxon>Dikarya</taxon>
        <taxon>Ascomycota</taxon>
        <taxon>Pezizomycotina</taxon>
        <taxon>Eurotiomycetes</taxon>
        <taxon>Eurotiomycetidae</taxon>
        <taxon>Onygenales</taxon>
        <taxon>Onygenales incertae sedis</taxon>
        <taxon>Polytolypa</taxon>
    </lineage>
</organism>
<dbReference type="PROSITE" id="PS50011">
    <property type="entry name" value="PROTEIN_KINASE_DOM"/>
    <property type="match status" value="1"/>
</dbReference>
<dbReference type="GO" id="GO:0034501">
    <property type="term" value="P:protein localization to kinetochore"/>
    <property type="evidence" value="ECO:0007669"/>
    <property type="project" value="TreeGrafter"/>
</dbReference>
<keyword evidence="3" id="KW-0547">Nucleotide-binding</keyword>
<dbReference type="EMBL" id="PDNA01000125">
    <property type="protein sequence ID" value="PGH11952.1"/>
    <property type="molecule type" value="Genomic_DNA"/>
</dbReference>
<dbReference type="Proteomes" id="UP000224634">
    <property type="component" value="Unassembled WGS sequence"/>
</dbReference>
<dbReference type="SMART" id="SM00220">
    <property type="entry name" value="S_TKc"/>
    <property type="match status" value="1"/>
</dbReference>
<gene>
    <name evidence="7" type="ORF">AJ80_06918</name>
</gene>
<evidence type="ECO:0000256" key="3">
    <source>
        <dbReference type="ARBA" id="ARBA00022741"/>
    </source>
</evidence>
<evidence type="ECO:0000313" key="8">
    <source>
        <dbReference type="Proteomes" id="UP000224634"/>
    </source>
</evidence>
<dbReference type="Gene3D" id="1.10.510.10">
    <property type="entry name" value="Transferase(Phosphotransferase) domain 1"/>
    <property type="match status" value="1"/>
</dbReference>
<protein>
    <recommendedName>
        <fullName evidence="6">Protein kinase domain-containing protein</fullName>
    </recommendedName>
</protein>
<dbReference type="GO" id="GO:0000776">
    <property type="term" value="C:kinetochore"/>
    <property type="evidence" value="ECO:0007669"/>
    <property type="project" value="TreeGrafter"/>
</dbReference>
<dbReference type="GO" id="GO:0007094">
    <property type="term" value="P:mitotic spindle assembly checkpoint signaling"/>
    <property type="evidence" value="ECO:0007669"/>
    <property type="project" value="TreeGrafter"/>
</dbReference>
<dbReference type="OrthoDB" id="20524at2759"/>
<dbReference type="PANTHER" id="PTHR22974:SF21">
    <property type="entry name" value="DUAL SPECIFICITY PROTEIN KINASE TTK"/>
    <property type="match status" value="1"/>
</dbReference>
<dbReference type="GO" id="GO:0033316">
    <property type="term" value="P:meiotic spindle assembly checkpoint signaling"/>
    <property type="evidence" value="ECO:0007669"/>
    <property type="project" value="TreeGrafter"/>
</dbReference>
<dbReference type="GO" id="GO:0005524">
    <property type="term" value="F:ATP binding"/>
    <property type="evidence" value="ECO:0007669"/>
    <property type="project" value="UniProtKB-KW"/>
</dbReference>
<accession>A0A2B7XTH6</accession>
<dbReference type="GO" id="GO:0007059">
    <property type="term" value="P:chromosome segregation"/>
    <property type="evidence" value="ECO:0007669"/>
    <property type="project" value="TreeGrafter"/>
</dbReference>
<dbReference type="AlphaFoldDB" id="A0A2B7XTH6"/>
<comment type="caution">
    <text evidence="7">The sequence shown here is derived from an EMBL/GenBank/DDBJ whole genome shotgun (WGS) entry which is preliminary data.</text>
</comment>
<feature type="domain" description="Protein kinase" evidence="6">
    <location>
        <begin position="1"/>
        <end position="143"/>
    </location>
</feature>
<dbReference type="GO" id="GO:0004674">
    <property type="term" value="F:protein serine/threonine kinase activity"/>
    <property type="evidence" value="ECO:0007669"/>
    <property type="project" value="UniProtKB-KW"/>
</dbReference>
<keyword evidence="2" id="KW-0808">Transferase</keyword>
<dbReference type="SUPFAM" id="SSF56112">
    <property type="entry name" value="Protein kinase-like (PK-like)"/>
    <property type="match status" value="1"/>
</dbReference>
<dbReference type="STRING" id="1447883.A0A2B7XTH6"/>
<dbReference type="InterPro" id="IPR000719">
    <property type="entry name" value="Prot_kinase_dom"/>
</dbReference>
<keyword evidence="1" id="KW-0723">Serine/threonine-protein kinase</keyword>
<dbReference type="GO" id="GO:0005634">
    <property type="term" value="C:nucleus"/>
    <property type="evidence" value="ECO:0007669"/>
    <property type="project" value="TreeGrafter"/>
</dbReference>
<dbReference type="InterPro" id="IPR011009">
    <property type="entry name" value="Kinase-like_dom_sf"/>
</dbReference>
<dbReference type="Pfam" id="PF00069">
    <property type="entry name" value="Pkinase"/>
    <property type="match status" value="1"/>
</dbReference>
<keyword evidence="8" id="KW-1185">Reference proteome</keyword>
<evidence type="ECO:0000313" key="7">
    <source>
        <dbReference type="EMBL" id="PGH11952.1"/>
    </source>
</evidence>
<keyword evidence="4" id="KW-0418">Kinase</keyword>
<dbReference type="GO" id="GO:0004712">
    <property type="term" value="F:protein serine/threonine/tyrosine kinase activity"/>
    <property type="evidence" value="ECO:0007669"/>
    <property type="project" value="TreeGrafter"/>
</dbReference>
<dbReference type="PANTHER" id="PTHR22974">
    <property type="entry name" value="MIXED LINEAGE PROTEIN KINASE"/>
    <property type="match status" value="1"/>
</dbReference>
<keyword evidence="5" id="KW-0067">ATP-binding</keyword>
<evidence type="ECO:0000256" key="4">
    <source>
        <dbReference type="ARBA" id="ARBA00022777"/>
    </source>
</evidence>
<reference evidence="7 8" key="1">
    <citation type="submission" date="2017-10" db="EMBL/GenBank/DDBJ databases">
        <title>Comparative genomics in systemic dimorphic fungi from Ajellomycetaceae.</title>
        <authorList>
            <person name="Munoz J.F."/>
            <person name="Mcewen J.G."/>
            <person name="Clay O.K."/>
            <person name="Cuomo C.A."/>
        </authorList>
    </citation>
    <scope>NUCLEOTIDE SEQUENCE [LARGE SCALE GENOMIC DNA]</scope>
    <source>
        <strain evidence="7 8">UAMH7299</strain>
    </source>
</reference>
<evidence type="ECO:0000256" key="1">
    <source>
        <dbReference type="ARBA" id="ARBA00022527"/>
    </source>
</evidence>
<evidence type="ECO:0000256" key="2">
    <source>
        <dbReference type="ARBA" id="ARBA00022679"/>
    </source>
</evidence>
<evidence type="ECO:0000256" key="5">
    <source>
        <dbReference type="ARBA" id="ARBA00022840"/>
    </source>
</evidence>